<gene>
    <name evidence="1" type="ORF">BN2614_LOCUS1</name>
</gene>
<feature type="non-terminal residue" evidence="1">
    <location>
        <position position="1"/>
    </location>
</feature>
<organism evidence="1 2">
    <name type="scientific">Gulo gulo</name>
    <name type="common">Wolverine</name>
    <name type="synonym">Gluton</name>
    <dbReference type="NCBI Taxonomy" id="48420"/>
    <lineage>
        <taxon>Eukaryota</taxon>
        <taxon>Metazoa</taxon>
        <taxon>Chordata</taxon>
        <taxon>Craniata</taxon>
        <taxon>Vertebrata</taxon>
        <taxon>Euteleostomi</taxon>
        <taxon>Mammalia</taxon>
        <taxon>Eutheria</taxon>
        <taxon>Laurasiatheria</taxon>
        <taxon>Carnivora</taxon>
        <taxon>Caniformia</taxon>
        <taxon>Musteloidea</taxon>
        <taxon>Mustelidae</taxon>
        <taxon>Guloninae</taxon>
        <taxon>Gulo</taxon>
    </lineage>
</organism>
<reference evidence="1 2" key="1">
    <citation type="submission" date="2018-10" db="EMBL/GenBank/DDBJ databases">
        <authorList>
            <person name="Ekblom R."/>
            <person name="Jareborg N."/>
        </authorList>
    </citation>
    <scope>NUCLEOTIDE SEQUENCE [LARGE SCALE GENOMIC DNA]</scope>
    <source>
        <tissue evidence="1">Muscle</tissue>
    </source>
</reference>
<dbReference type="EMBL" id="CYRY02047142">
    <property type="protein sequence ID" value="VCX43064.1"/>
    <property type="molecule type" value="Genomic_DNA"/>
</dbReference>
<proteinExistence type="predicted"/>
<name>A0A9X9QB89_GULGU</name>
<keyword evidence="2" id="KW-1185">Reference proteome</keyword>
<evidence type="ECO:0000313" key="1">
    <source>
        <dbReference type="EMBL" id="VCX43064.1"/>
    </source>
</evidence>
<dbReference type="Proteomes" id="UP000269945">
    <property type="component" value="Unassembled WGS sequence"/>
</dbReference>
<dbReference type="AlphaFoldDB" id="A0A9X9QB89"/>
<accession>A0A9X9QB89</accession>
<protein>
    <submittedName>
        <fullName evidence="1">Uncharacterized protein</fullName>
    </submittedName>
</protein>
<comment type="caution">
    <text evidence="1">The sequence shown here is derived from an EMBL/GenBank/DDBJ whole genome shotgun (WGS) entry which is preliminary data.</text>
</comment>
<evidence type="ECO:0000313" key="2">
    <source>
        <dbReference type="Proteomes" id="UP000269945"/>
    </source>
</evidence>
<sequence length="62" mass="6705">LESFNITNSLFGVTSQKIAFCPSPPKEANSKGFCCRCPGLGARSSYLVDSEMVGMNRSARSR</sequence>